<dbReference type="Proteomes" id="UP000886796">
    <property type="component" value="Unassembled WGS sequence"/>
</dbReference>
<feature type="binding site" evidence="14">
    <location>
        <position position="119"/>
    </location>
    <ligand>
        <name>L-threonine</name>
        <dbReference type="ChEBI" id="CHEBI:57926"/>
    </ligand>
</feature>
<evidence type="ECO:0000259" key="15">
    <source>
        <dbReference type="PROSITE" id="PS51163"/>
    </source>
</evidence>
<evidence type="ECO:0000256" key="7">
    <source>
        <dbReference type="ARBA" id="ARBA00022694"/>
    </source>
</evidence>
<evidence type="ECO:0000256" key="2">
    <source>
        <dbReference type="ARBA" id="ARBA00007663"/>
    </source>
</evidence>
<feature type="domain" description="YrdC-like" evidence="15">
    <location>
        <begin position="11"/>
        <end position="197"/>
    </location>
</feature>
<comment type="caution">
    <text evidence="16">The sequence shown here is derived from an EMBL/GenBank/DDBJ whole genome shotgun (WGS) entry which is preliminary data.</text>
</comment>
<feature type="binding site" evidence="14">
    <location>
        <position position="193"/>
    </location>
    <ligand>
        <name>ATP</name>
        <dbReference type="ChEBI" id="CHEBI:30616"/>
    </ligand>
</feature>
<dbReference type="Gene3D" id="3.90.870.10">
    <property type="entry name" value="DHBP synthase"/>
    <property type="match status" value="1"/>
</dbReference>
<dbReference type="NCBIfam" id="TIGR00057">
    <property type="entry name" value="L-threonylcarbamoyladenylate synthase"/>
    <property type="match status" value="1"/>
</dbReference>
<dbReference type="InterPro" id="IPR005145">
    <property type="entry name" value="Sua5_C"/>
</dbReference>
<feature type="binding site" evidence="14">
    <location>
        <position position="149"/>
    </location>
    <ligand>
        <name>ATP</name>
        <dbReference type="ChEBI" id="CHEBI:30616"/>
    </ligand>
</feature>
<reference evidence="16" key="1">
    <citation type="submission" date="2020-10" db="EMBL/GenBank/DDBJ databases">
        <authorList>
            <person name="Gilroy R."/>
        </authorList>
    </citation>
    <scope>NUCLEOTIDE SEQUENCE</scope>
    <source>
        <strain evidence="16">13361</strain>
    </source>
</reference>
<feature type="binding site" evidence="14">
    <location>
        <position position="139"/>
    </location>
    <ligand>
        <name>L-threonine</name>
        <dbReference type="ChEBI" id="CHEBI:57926"/>
    </ligand>
</feature>
<dbReference type="Pfam" id="PF01300">
    <property type="entry name" value="Sua5_yciO_yrdC"/>
    <property type="match status" value="1"/>
</dbReference>
<evidence type="ECO:0000256" key="9">
    <source>
        <dbReference type="ARBA" id="ARBA00022741"/>
    </source>
</evidence>
<evidence type="ECO:0000313" key="17">
    <source>
        <dbReference type="Proteomes" id="UP000886796"/>
    </source>
</evidence>
<evidence type="ECO:0000256" key="12">
    <source>
        <dbReference type="ARBA" id="ARBA00048366"/>
    </source>
</evidence>
<keyword evidence="6 13" id="KW-0808">Transferase</keyword>
<keyword evidence="8 13" id="KW-0548">Nucleotidyltransferase</keyword>
<keyword evidence="10 13" id="KW-0067">ATP-binding</keyword>
<evidence type="ECO:0000256" key="6">
    <source>
        <dbReference type="ARBA" id="ARBA00022679"/>
    </source>
</evidence>
<protein>
    <recommendedName>
        <fullName evidence="4 13">Threonylcarbamoyl-AMP synthase</fullName>
        <shortName evidence="13">TC-AMP synthase</shortName>
        <ecNumber evidence="3 13">2.7.7.87</ecNumber>
    </recommendedName>
    <alternativeName>
        <fullName evidence="11 13">L-threonylcarbamoyladenylate synthase</fullName>
    </alternativeName>
</protein>
<proteinExistence type="inferred from homology"/>
<dbReference type="GO" id="GO:0008033">
    <property type="term" value="P:tRNA processing"/>
    <property type="evidence" value="ECO:0007669"/>
    <property type="project" value="UniProtKB-KW"/>
</dbReference>
<feature type="binding site" evidence="14">
    <location>
        <position position="141"/>
    </location>
    <ligand>
        <name>ATP</name>
        <dbReference type="ChEBI" id="CHEBI:30616"/>
    </ligand>
</feature>
<dbReference type="EMBL" id="DVFK01000030">
    <property type="protein sequence ID" value="HIQ67327.1"/>
    <property type="molecule type" value="Genomic_DNA"/>
</dbReference>
<evidence type="ECO:0000256" key="14">
    <source>
        <dbReference type="PIRSR" id="PIRSR004930-1"/>
    </source>
</evidence>
<feature type="binding site" evidence="14">
    <location>
        <position position="235"/>
    </location>
    <ligand>
        <name>ATP</name>
        <dbReference type="ChEBI" id="CHEBI:30616"/>
    </ligand>
</feature>
<feature type="binding site" evidence="14">
    <location>
        <position position="65"/>
    </location>
    <ligand>
        <name>L-threonine</name>
        <dbReference type="ChEBI" id="CHEBI:57926"/>
    </ligand>
</feature>
<keyword evidence="7 13" id="KW-0819">tRNA processing</keyword>
<dbReference type="AlphaFoldDB" id="A0A9D1CLK0"/>
<evidence type="ECO:0000256" key="4">
    <source>
        <dbReference type="ARBA" id="ARBA00015492"/>
    </source>
</evidence>
<comment type="similarity">
    <text evidence="2 13">Belongs to the SUA5 family.</text>
</comment>
<dbReference type="GO" id="GO:0005737">
    <property type="term" value="C:cytoplasm"/>
    <property type="evidence" value="ECO:0007669"/>
    <property type="project" value="UniProtKB-SubCell"/>
</dbReference>
<evidence type="ECO:0000256" key="10">
    <source>
        <dbReference type="ARBA" id="ARBA00022840"/>
    </source>
</evidence>
<gene>
    <name evidence="16" type="ORF">IAB74_02295</name>
</gene>
<dbReference type="SUPFAM" id="SSF55821">
    <property type="entry name" value="YrdC/RibB"/>
    <property type="match status" value="1"/>
</dbReference>
<evidence type="ECO:0000256" key="13">
    <source>
        <dbReference type="PIRNR" id="PIRNR004930"/>
    </source>
</evidence>
<dbReference type="GO" id="GO:0061710">
    <property type="term" value="F:L-threonylcarbamoyladenylate synthase"/>
    <property type="evidence" value="ECO:0007669"/>
    <property type="project" value="UniProtKB-EC"/>
</dbReference>
<accession>A0A9D1CLK0</accession>
<dbReference type="GO" id="GO:0005524">
    <property type="term" value="F:ATP binding"/>
    <property type="evidence" value="ECO:0007669"/>
    <property type="project" value="UniProtKB-UniRule"/>
</dbReference>
<dbReference type="EC" id="2.7.7.87" evidence="3 13"/>
<dbReference type="FunFam" id="3.90.870.10:FF:000009">
    <property type="entry name" value="Threonylcarbamoyl-AMP synthase, putative"/>
    <property type="match status" value="1"/>
</dbReference>
<evidence type="ECO:0000256" key="3">
    <source>
        <dbReference type="ARBA" id="ARBA00012584"/>
    </source>
</evidence>
<feature type="binding site" evidence="14">
    <location>
        <position position="179"/>
    </location>
    <ligand>
        <name>L-threonine</name>
        <dbReference type="ChEBI" id="CHEBI:57926"/>
    </ligand>
</feature>
<organism evidence="16 17">
    <name type="scientific">Candidatus Faecousia excrementigallinarum</name>
    <dbReference type="NCBI Taxonomy" id="2840806"/>
    <lineage>
        <taxon>Bacteria</taxon>
        <taxon>Bacillati</taxon>
        <taxon>Bacillota</taxon>
        <taxon>Clostridia</taxon>
        <taxon>Eubacteriales</taxon>
        <taxon>Oscillospiraceae</taxon>
        <taxon>Faecousia</taxon>
    </lineage>
</organism>
<comment type="catalytic activity">
    <reaction evidence="12 13">
        <text>L-threonine + hydrogencarbonate + ATP = L-threonylcarbamoyladenylate + diphosphate + H2O</text>
        <dbReference type="Rhea" id="RHEA:36407"/>
        <dbReference type="ChEBI" id="CHEBI:15377"/>
        <dbReference type="ChEBI" id="CHEBI:17544"/>
        <dbReference type="ChEBI" id="CHEBI:30616"/>
        <dbReference type="ChEBI" id="CHEBI:33019"/>
        <dbReference type="ChEBI" id="CHEBI:57926"/>
        <dbReference type="ChEBI" id="CHEBI:73682"/>
        <dbReference type="EC" id="2.7.7.87"/>
    </reaction>
</comment>
<evidence type="ECO:0000313" key="16">
    <source>
        <dbReference type="EMBL" id="HIQ67327.1"/>
    </source>
</evidence>
<dbReference type="InterPro" id="IPR017945">
    <property type="entry name" value="DHBP_synth_RibB-like_a/b_dom"/>
</dbReference>
<dbReference type="GO" id="GO:0000049">
    <property type="term" value="F:tRNA binding"/>
    <property type="evidence" value="ECO:0007669"/>
    <property type="project" value="TreeGrafter"/>
</dbReference>
<dbReference type="PANTHER" id="PTHR17490:SF16">
    <property type="entry name" value="THREONYLCARBAMOYL-AMP SYNTHASE"/>
    <property type="match status" value="1"/>
</dbReference>
<dbReference type="InterPro" id="IPR010923">
    <property type="entry name" value="T(6)A37_SUA5"/>
</dbReference>
<feature type="binding site" evidence="14">
    <location>
        <position position="33"/>
    </location>
    <ligand>
        <name>L-threonine</name>
        <dbReference type="ChEBI" id="CHEBI:57926"/>
    </ligand>
</feature>
<dbReference type="PROSITE" id="PS51163">
    <property type="entry name" value="YRDC"/>
    <property type="match status" value="1"/>
</dbReference>
<keyword evidence="9 13" id="KW-0547">Nucleotide-binding</keyword>
<feature type="binding site" evidence="14">
    <location>
        <position position="56"/>
    </location>
    <ligand>
        <name>ATP</name>
        <dbReference type="ChEBI" id="CHEBI:30616"/>
    </ligand>
</feature>
<feature type="binding site" evidence="14">
    <location>
        <position position="60"/>
    </location>
    <ligand>
        <name>ATP</name>
        <dbReference type="ChEBI" id="CHEBI:30616"/>
    </ligand>
</feature>
<dbReference type="InterPro" id="IPR006070">
    <property type="entry name" value="Sua5-like_dom"/>
</dbReference>
<dbReference type="PANTHER" id="PTHR17490">
    <property type="entry name" value="SUA5"/>
    <property type="match status" value="1"/>
</dbReference>
<dbReference type="PIRSF" id="PIRSF004930">
    <property type="entry name" value="Tln_factor_SUA5"/>
    <property type="match status" value="1"/>
</dbReference>
<sequence>METRILPADSPDTPEIAGEFIKNGGLVAIPTETVYGLGADGLNPEAVAKIFKAKGRPQDNPLILHITGPEQIPLYCHHVPAAAYALAEAFWPGPLTMVLPARDTVPKCTTAGLSTVGIRCPDSAVTRAIIAKAGVPIAAPSANISGKPSTTTAEHVLHDHDGRIEAVVDGGPCRVGVESTIVDLTEDRPRLLRPGGITPEQLLEVLGDLVVDKAVTAQIDKDAVVKAPGMKYRHYAPQCQVLIVSGSREKAAAYIRRHFEPGDRVLCFQEELPLYEGCNPLSYGLEADVSTLSAGLFSALRELDDPAVHRVFARCPQGGGVAYAVQNRLKKAAAFHIIDPEQTL</sequence>
<feature type="binding site" evidence="14">
    <location>
        <position position="115"/>
    </location>
    <ligand>
        <name>ATP</name>
        <dbReference type="ChEBI" id="CHEBI:30616"/>
    </ligand>
</feature>
<dbReference type="Pfam" id="PF03481">
    <property type="entry name" value="Sua5_C"/>
    <property type="match status" value="1"/>
</dbReference>
<evidence type="ECO:0000256" key="11">
    <source>
        <dbReference type="ARBA" id="ARBA00029774"/>
    </source>
</evidence>
<name>A0A9D1CLK0_9FIRM</name>
<evidence type="ECO:0000256" key="8">
    <source>
        <dbReference type="ARBA" id="ARBA00022695"/>
    </source>
</evidence>
<evidence type="ECO:0000256" key="1">
    <source>
        <dbReference type="ARBA" id="ARBA00004496"/>
    </source>
</evidence>
<reference evidence="16" key="2">
    <citation type="journal article" date="2021" name="PeerJ">
        <title>Extensive microbial diversity within the chicken gut microbiome revealed by metagenomics and culture.</title>
        <authorList>
            <person name="Gilroy R."/>
            <person name="Ravi A."/>
            <person name="Getino M."/>
            <person name="Pursley I."/>
            <person name="Horton D.L."/>
            <person name="Alikhan N.F."/>
            <person name="Baker D."/>
            <person name="Gharbi K."/>
            <person name="Hall N."/>
            <person name="Watson M."/>
            <person name="Adriaenssens E.M."/>
            <person name="Foster-Nyarko E."/>
            <person name="Jarju S."/>
            <person name="Secka A."/>
            <person name="Antonio M."/>
            <person name="Oren A."/>
            <person name="Chaudhuri R.R."/>
            <person name="La Ragione R."/>
            <person name="Hildebrand F."/>
            <person name="Pallen M.J."/>
        </authorList>
    </citation>
    <scope>NUCLEOTIDE SEQUENCE</scope>
    <source>
        <strain evidence="16">13361</strain>
    </source>
</reference>
<dbReference type="GO" id="GO:0003725">
    <property type="term" value="F:double-stranded RNA binding"/>
    <property type="evidence" value="ECO:0007669"/>
    <property type="project" value="UniProtKB-UniRule"/>
</dbReference>
<evidence type="ECO:0000256" key="5">
    <source>
        <dbReference type="ARBA" id="ARBA00022490"/>
    </source>
</evidence>
<dbReference type="InterPro" id="IPR038385">
    <property type="entry name" value="Sua5/YwlC_C"/>
</dbReference>
<comment type="subcellular location">
    <subcellularLocation>
        <location evidence="1 13">Cytoplasm</location>
    </subcellularLocation>
</comment>
<comment type="function">
    <text evidence="13">Required for the formation of a threonylcarbamoyl group on adenosine at position 37 (t(6)A37) in tRNAs that read codons beginning with adenine.</text>
</comment>
<keyword evidence="5 13" id="KW-0963">Cytoplasm</keyword>
<dbReference type="Gene3D" id="3.40.50.11030">
    <property type="entry name" value="Threonylcarbamoyl-AMP synthase, C-terminal domain"/>
    <property type="match status" value="1"/>
</dbReference>
<dbReference type="InterPro" id="IPR050156">
    <property type="entry name" value="TC-AMP_synthase_SUA5"/>
</dbReference>
<dbReference type="GO" id="GO:0006450">
    <property type="term" value="P:regulation of translational fidelity"/>
    <property type="evidence" value="ECO:0007669"/>
    <property type="project" value="TreeGrafter"/>
</dbReference>